<comment type="caution">
    <text evidence="1">The sequence shown here is derived from an EMBL/GenBank/DDBJ whole genome shotgun (WGS) entry which is preliminary data.</text>
</comment>
<sequence>MENSSDNALFTLTNQVSENNYFNEPPLKEWKSQNFSYQHSQVNNQMMPKSSYKDSPSNIGHYKTNCPDFISNNSKMEELEGPTTPKKTVSFNNEIENISRQKSLTSTPVSNKSNNLDRTKSSNMFLIETLSSKRIDGVCKLNDILVDFRLDTGAVISAMDEETFYKVNASRIDGNRTFKRADGTLVNSFGALVKVQLANHYCHSVVLVVKNVSKSFILGQDILSVCPTTRDLYENFKSVVNTI</sequence>
<protein>
    <recommendedName>
        <fullName evidence="3">Retropepsins domain-containing protein</fullName>
    </recommendedName>
</protein>
<dbReference type="InterPro" id="IPR021109">
    <property type="entry name" value="Peptidase_aspartic_dom_sf"/>
</dbReference>
<keyword evidence="2" id="KW-1185">Reference proteome</keyword>
<dbReference type="CDD" id="cd00303">
    <property type="entry name" value="retropepsin_like"/>
    <property type="match status" value="1"/>
</dbReference>
<dbReference type="Pfam" id="PF13975">
    <property type="entry name" value="gag-asp_proteas"/>
    <property type="match status" value="1"/>
</dbReference>
<proteinExistence type="predicted"/>
<evidence type="ECO:0000313" key="1">
    <source>
        <dbReference type="EMBL" id="CAF0916241.1"/>
    </source>
</evidence>
<dbReference type="AlphaFoldDB" id="A0A814ANT4"/>
<name>A0A814ANT4_9BILA</name>
<accession>A0A814ANT4</accession>
<dbReference type="SUPFAM" id="SSF50630">
    <property type="entry name" value="Acid proteases"/>
    <property type="match status" value="1"/>
</dbReference>
<dbReference type="Proteomes" id="UP000663879">
    <property type="component" value="Unassembled WGS sequence"/>
</dbReference>
<reference evidence="1" key="1">
    <citation type="submission" date="2021-02" db="EMBL/GenBank/DDBJ databases">
        <authorList>
            <person name="Nowell W R."/>
        </authorList>
    </citation>
    <scope>NUCLEOTIDE SEQUENCE</scope>
    <source>
        <strain evidence="1">Ploen Becks lab</strain>
    </source>
</reference>
<dbReference type="Gene3D" id="2.40.70.10">
    <property type="entry name" value="Acid Proteases"/>
    <property type="match status" value="1"/>
</dbReference>
<gene>
    <name evidence="1" type="ORF">OXX778_LOCUS12162</name>
</gene>
<evidence type="ECO:0000313" key="2">
    <source>
        <dbReference type="Proteomes" id="UP000663879"/>
    </source>
</evidence>
<organism evidence="1 2">
    <name type="scientific">Brachionus calyciflorus</name>
    <dbReference type="NCBI Taxonomy" id="104777"/>
    <lineage>
        <taxon>Eukaryota</taxon>
        <taxon>Metazoa</taxon>
        <taxon>Spiralia</taxon>
        <taxon>Gnathifera</taxon>
        <taxon>Rotifera</taxon>
        <taxon>Eurotatoria</taxon>
        <taxon>Monogononta</taxon>
        <taxon>Pseudotrocha</taxon>
        <taxon>Ploima</taxon>
        <taxon>Brachionidae</taxon>
        <taxon>Brachionus</taxon>
    </lineage>
</organism>
<evidence type="ECO:0008006" key="3">
    <source>
        <dbReference type="Google" id="ProtNLM"/>
    </source>
</evidence>
<dbReference type="EMBL" id="CAJNOC010002162">
    <property type="protein sequence ID" value="CAF0916241.1"/>
    <property type="molecule type" value="Genomic_DNA"/>
</dbReference>